<comment type="catalytic activity">
    <reaction evidence="10">
        <text>(R)-4'-phosphopantetheine + ATP + H(+) = 3'-dephospho-CoA + diphosphate</text>
        <dbReference type="Rhea" id="RHEA:19801"/>
        <dbReference type="ChEBI" id="CHEBI:15378"/>
        <dbReference type="ChEBI" id="CHEBI:30616"/>
        <dbReference type="ChEBI" id="CHEBI:33019"/>
        <dbReference type="ChEBI" id="CHEBI:57328"/>
        <dbReference type="ChEBI" id="CHEBI:61723"/>
        <dbReference type="EC" id="2.7.7.3"/>
    </reaction>
</comment>
<dbReference type="GO" id="GO:0004595">
    <property type="term" value="F:pantetheine-phosphate adenylyltransferase activity"/>
    <property type="evidence" value="ECO:0007669"/>
    <property type="project" value="UniProtKB-EC"/>
</dbReference>
<keyword evidence="7" id="KW-0067">ATP-binding</keyword>
<dbReference type="PANTHER" id="PTHR21342">
    <property type="entry name" value="PHOSPHOPANTETHEINE ADENYLYLTRANSFERASE"/>
    <property type="match status" value="1"/>
</dbReference>
<dbReference type="SUPFAM" id="SSF52374">
    <property type="entry name" value="Nucleotidylyl transferase"/>
    <property type="match status" value="1"/>
</dbReference>
<gene>
    <name evidence="12" type="ORF">MNB_SUP05-SYMBIONT-7-629</name>
</gene>
<evidence type="ECO:0000256" key="4">
    <source>
        <dbReference type="ARBA" id="ARBA00022679"/>
    </source>
</evidence>
<evidence type="ECO:0000256" key="10">
    <source>
        <dbReference type="ARBA" id="ARBA00029346"/>
    </source>
</evidence>
<evidence type="ECO:0000256" key="3">
    <source>
        <dbReference type="ARBA" id="ARBA00022490"/>
    </source>
</evidence>
<organism evidence="12">
    <name type="scientific">hydrothermal vent metagenome</name>
    <dbReference type="NCBI Taxonomy" id="652676"/>
    <lineage>
        <taxon>unclassified sequences</taxon>
        <taxon>metagenomes</taxon>
        <taxon>ecological metagenomes</taxon>
    </lineage>
</organism>
<keyword evidence="3" id="KW-0963">Cytoplasm</keyword>
<evidence type="ECO:0000313" key="12">
    <source>
        <dbReference type="EMBL" id="SFV89143.1"/>
    </source>
</evidence>
<name>A0A1W1E5B2_9ZZZZ</name>
<evidence type="ECO:0000256" key="8">
    <source>
        <dbReference type="ARBA" id="ARBA00022842"/>
    </source>
</evidence>
<dbReference type="Gene3D" id="3.40.50.620">
    <property type="entry name" value="HUPs"/>
    <property type="match status" value="1"/>
</dbReference>
<keyword evidence="4 12" id="KW-0808">Transferase</keyword>
<dbReference type="PANTHER" id="PTHR21342:SF1">
    <property type="entry name" value="PHOSPHOPANTETHEINE ADENYLYLTRANSFERASE"/>
    <property type="match status" value="1"/>
</dbReference>
<dbReference type="InterPro" id="IPR001980">
    <property type="entry name" value="PPAT"/>
</dbReference>
<evidence type="ECO:0000259" key="11">
    <source>
        <dbReference type="Pfam" id="PF01467"/>
    </source>
</evidence>
<dbReference type="EMBL" id="FPIA01000124">
    <property type="protein sequence ID" value="SFV89143.1"/>
    <property type="molecule type" value="Genomic_DNA"/>
</dbReference>
<feature type="domain" description="Cytidyltransferase-like" evidence="11">
    <location>
        <begin position="6"/>
        <end position="134"/>
    </location>
</feature>
<keyword evidence="8" id="KW-0460">Magnesium</keyword>
<accession>A0A1W1E5B2</accession>
<keyword evidence="5 12" id="KW-0548">Nucleotidyltransferase</keyword>
<evidence type="ECO:0000256" key="2">
    <source>
        <dbReference type="ARBA" id="ARBA00013868"/>
    </source>
</evidence>
<dbReference type="HAMAP" id="MF_00151">
    <property type="entry name" value="PPAT_bact"/>
    <property type="match status" value="1"/>
</dbReference>
<reference evidence="12" key="1">
    <citation type="submission" date="2016-10" db="EMBL/GenBank/DDBJ databases">
        <authorList>
            <person name="de Groot N.N."/>
        </authorList>
    </citation>
    <scope>NUCLEOTIDE SEQUENCE</scope>
</reference>
<dbReference type="Pfam" id="PF01467">
    <property type="entry name" value="CTP_transf_like"/>
    <property type="match status" value="1"/>
</dbReference>
<dbReference type="PRINTS" id="PR01020">
    <property type="entry name" value="LPSBIOSNTHSS"/>
</dbReference>
<dbReference type="GO" id="GO:0005524">
    <property type="term" value="F:ATP binding"/>
    <property type="evidence" value="ECO:0007669"/>
    <property type="project" value="UniProtKB-KW"/>
</dbReference>
<dbReference type="InterPro" id="IPR004821">
    <property type="entry name" value="Cyt_trans-like"/>
</dbReference>
<dbReference type="EC" id="2.7.7.3" evidence="1"/>
<dbReference type="InterPro" id="IPR014729">
    <property type="entry name" value="Rossmann-like_a/b/a_fold"/>
</dbReference>
<proteinExistence type="inferred from homology"/>
<dbReference type="NCBIfam" id="TIGR00125">
    <property type="entry name" value="cyt_tran_rel"/>
    <property type="match status" value="1"/>
</dbReference>
<evidence type="ECO:0000256" key="6">
    <source>
        <dbReference type="ARBA" id="ARBA00022741"/>
    </source>
</evidence>
<evidence type="ECO:0000256" key="7">
    <source>
        <dbReference type="ARBA" id="ARBA00022840"/>
    </source>
</evidence>
<sequence length="161" mass="17902">MKKIAIYPGSFDPITNGHIDLIKRASKLFDTVIIGITQNSKKSAFLNIDDRLTGAKDALADINNIKVLSFNTLLVDFAKAQNAQIILRGLRAVSDFEYEFQLSGMNKHLNPNIETLFMTPSEQYANISSSLVREILSLNGDISSFVPTNIEILLKKTLDKV</sequence>
<protein>
    <recommendedName>
        <fullName evidence="2">Phosphopantetheine adenylyltransferase</fullName>
        <ecNumber evidence="1">2.7.7.3</ecNumber>
    </recommendedName>
</protein>
<evidence type="ECO:0000256" key="5">
    <source>
        <dbReference type="ARBA" id="ARBA00022695"/>
    </source>
</evidence>
<evidence type="ECO:0000256" key="9">
    <source>
        <dbReference type="ARBA" id="ARBA00022993"/>
    </source>
</evidence>
<dbReference type="CDD" id="cd02163">
    <property type="entry name" value="PPAT"/>
    <property type="match status" value="1"/>
</dbReference>
<dbReference type="NCBIfam" id="TIGR01510">
    <property type="entry name" value="coaD_prev_kdtB"/>
    <property type="match status" value="1"/>
</dbReference>
<dbReference type="GO" id="GO:0015937">
    <property type="term" value="P:coenzyme A biosynthetic process"/>
    <property type="evidence" value="ECO:0007669"/>
    <property type="project" value="UniProtKB-KW"/>
</dbReference>
<evidence type="ECO:0000256" key="1">
    <source>
        <dbReference type="ARBA" id="ARBA00012392"/>
    </source>
</evidence>
<keyword evidence="6" id="KW-0547">Nucleotide-binding</keyword>
<keyword evidence="9" id="KW-0173">Coenzyme A biosynthesis</keyword>
<dbReference type="AlphaFoldDB" id="A0A1W1E5B2"/>